<comment type="caution">
    <text evidence="8">The sequence shown here is derived from an EMBL/GenBank/DDBJ whole genome shotgun (WGS) entry which is preliminary data.</text>
</comment>
<dbReference type="GO" id="GO:0006006">
    <property type="term" value="P:glucose metabolic process"/>
    <property type="evidence" value="ECO:0007669"/>
    <property type="project" value="UniProtKB-KW"/>
</dbReference>
<dbReference type="Proteomes" id="UP000003812">
    <property type="component" value="Unassembled WGS sequence"/>
</dbReference>
<dbReference type="PANTHER" id="PTHR45745">
    <property type="entry name" value="PHOSPHOMANNOMUTASE 45A"/>
    <property type="match status" value="1"/>
</dbReference>
<evidence type="ECO:0000256" key="1">
    <source>
        <dbReference type="ARBA" id="ARBA00000443"/>
    </source>
</evidence>
<dbReference type="InterPro" id="IPR005843">
    <property type="entry name" value="A-D-PHexomutase_C"/>
</dbReference>
<evidence type="ECO:0000313" key="8">
    <source>
        <dbReference type="EMBL" id="EFQ55161.1"/>
    </source>
</evidence>
<dbReference type="GO" id="GO:0008973">
    <property type="term" value="F:phosphopentomutase activity"/>
    <property type="evidence" value="ECO:0007669"/>
    <property type="project" value="TreeGrafter"/>
</dbReference>
<dbReference type="InterPro" id="IPR036900">
    <property type="entry name" value="A-D-PHexomutase_C_sf"/>
</dbReference>
<dbReference type="PANTHER" id="PTHR45745:SF1">
    <property type="entry name" value="PHOSPHOGLUCOMUTASE 2B-RELATED"/>
    <property type="match status" value="1"/>
</dbReference>
<keyword evidence="3" id="KW-0119">Carbohydrate metabolism</keyword>
<protein>
    <recommendedName>
        <fullName evidence="2">phosphoglucomutase (alpha-D-glucose-1,6-bisphosphate-dependent)</fullName>
        <ecNumber evidence="2">5.4.2.2</ecNumber>
    </recommendedName>
</protein>
<dbReference type="Gene3D" id="3.30.310.50">
    <property type="entry name" value="Alpha-D-phosphohexomutase, C-terminal domain"/>
    <property type="match status" value="1"/>
</dbReference>
<evidence type="ECO:0000256" key="2">
    <source>
        <dbReference type="ARBA" id="ARBA00012728"/>
    </source>
</evidence>
<keyword evidence="5" id="KW-0460">Magnesium</keyword>
<dbReference type="GO" id="GO:0046872">
    <property type="term" value="F:metal ion binding"/>
    <property type="evidence" value="ECO:0007669"/>
    <property type="project" value="UniProtKB-KW"/>
</dbReference>
<evidence type="ECO:0000256" key="3">
    <source>
        <dbReference type="ARBA" id="ARBA00022526"/>
    </source>
</evidence>
<dbReference type="EMBL" id="AEKM01000008">
    <property type="protein sequence ID" value="EFQ55161.1"/>
    <property type="molecule type" value="Genomic_DNA"/>
</dbReference>
<dbReference type="GO" id="GO:0006166">
    <property type="term" value="P:purine ribonucleoside salvage"/>
    <property type="evidence" value="ECO:0007669"/>
    <property type="project" value="TreeGrafter"/>
</dbReference>
<dbReference type="EC" id="5.4.2.2" evidence="2"/>
<dbReference type="GO" id="GO:0004614">
    <property type="term" value="F:phosphoglucomutase activity"/>
    <property type="evidence" value="ECO:0007669"/>
    <property type="project" value="UniProtKB-EC"/>
</dbReference>
<dbReference type="AlphaFoldDB" id="E3CDP6"/>
<evidence type="ECO:0000256" key="5">
    <source>
        <dbReference type="ARBA" id="ARBA00022842"/>
    </source>
</evidence>
<evidence type="ECO:0000313" key="9">
    <source>
        <dbReference type="Proteomes" id="UP000003812"/>
    </source>
</evidence>
<comment type="catalytic activity">
    <reaction evidence="1">
        <text>alpha-D-glucose 1-phosphate = alpha-D-glucose 6-phosphate</text>
        <dbReference type="Rhea" id="RHEA:23536"/>
        <dbReference type="ChEBI" id="CHEBI:58225"/>
        <dbReference type="ChEBI" id="CHEBI:58601"/>
        <dbReference type="EC" id="5.4.2.2"/>
    </reaction>
</comment>
<sequence>MVDGSFIEGMVCKEASRRIQHVKEIGKHLFVFGFEESYGYLVKLCIRYKDTNGVVSKIRHPTSKVLKSILEDGSGIVVRSSGTEAKIKFYISAKSDSKATVKEKVAALQDDVKKL</sequence>
<keyword evidence="4" id="KW-0479">Metal-binding</keyword>
<dbReference type="SUPFAM" id="SSF55957">
    <property type="entry name" value="Phosphoglucomutase, C-terminal domain"/>
    <property type="match status" value="1"/>
</dbReference>
<evidence type="ECO:0000256" key="6">
    <source>
        <dbReference type="ARBA" id="ARBA00023235"/>
    </source>
</evidence>
<proteinExistence type="predicted"/>
<evidence type="ECO:0000259" key="7">
    <source>
        <dbReference type="Pfam" id="PF00408"/>
    </source>
</evidence>
<feature type="domain" description="Alpha-D-phosphohexomutase C-terminal" evidence="7">
    <location>
        <begin position="56"/>
        <end position="99"/>
    </location>
</feature>
<keyword evidence="6" id="KW-0413">Isomerase</keyword>
<gene>
    <name evidence="8" type="ORF">HMPREF9626_0241</name>
</gene>
<evidence type="ECO:0000256" key="4">
    <source>
        <dbReference type="ARBA" id="ARBA00022723"/>
    </source>
</evidence>
<keyword evidence="3" id="KW-0313">Glucose metabolism</keyword>
<accession>E3CDP6</accession>
<name>E3CDP6_STRPA</name>
<dbReference type="Pfam" id="PF00408">
    <property type="entry name" value="PGM_PMM_IV"/>
    <property type="match status" value="1"/>
</dbReference>
<organism evidence="8 9">
    <name type="scientific">Streptococcus parasanguinis F0405</name>
    <dbReference type="NCBI Taxonomy" id="905067"/>
    <lineage>
        <taxon>Bacteria</taxon>
        <taxon>Bacillati</taxon>
        <taxon>Bacillota</taxon>
        <taxon>Bacilli</taxon>
        <taxon>Lactobacillales</taxon>
        <taxon>Streptococcaceae</taxon>
        <taxon>Streptococcus</taxon>
    </lineage>
</organism>
<reference evidence="8 9" key="1">
    <citation type="submission" date="2010-10" db="EMBL/GenBank/DDBJ databases">
        <authorList>
            <person name="Durkin A.S."/>
            <person name="Madupu R."/>
            <person name="Torralba M."/>
            <person name="Gillis M."/>
            <person name="Methe B."/>
            <person name="Sutton G."/>
            <person name="Nelson K.E."/>
        </authorList>
    </citation>
    <scope>NUCLEOTIDE SEQUENCE [LARGE SCALE GENOMIC DNA]</scope>
    <source>
        <strain evidence="8 9">F0405</strain>
    </source>
</reference>